<evidence type="ECO:0000256" key="3">
    <source>
        <dbReference type="RuleBase" id="RU000682"/>
    </source>
</evidence>
<dbReference type="InterPro" id="IPR009057">
    <property type="entry name" value="Homeodomain-like_sf"/>
</dbReference>
<dbReference type="Gene3D" id="1.10.10.60">
    <property type="entry name" value="Homeodomain-like"/>
    <property type="match status" value="1"/>
</dbReference>
<dbReference type="PROSITE" id="PS50071">
    <property type="entry name" value="HOMEOBOX_2"/>
    <property type="match status" value="1"/>
</dbReference>
<dbReference type="SUPFAM" id="SSF46689">
    <property type="entry name" value="Homeodomain-like"/>
    <property type="match status" value="1"/>
</dbReference>
<comment type="subcellular location">
    <subcellularLocation>
        <location evidence="1 2 3">Nucleus</location>
    </subcellularLocation>
</comment>
<keyword evidence="2 3" id="KW-0371">Homeobox</keyword>
<dbReference type="OrthoDB" id="6159439at2759"/>
<comment type="caution">
    <text evidence="6">The sequence shown here is derived from an EMBL/GenBank/DDBJ whole genome shotgun (WGS) entry which is preliminary data.</text>
</comment>
<evidence type="ECO:0000259" key="5">
    <source>
        <dbReference type="PROSITE" id="PS50071"/>
    </source>
</evidence>
<gene>
    <name evidence="6" type="ORF">CAMP_LOCUS18860</name>
</gene>
<evidence type="ECO:0000256" key="4">
    <source>
        <dbReference type="SAM" id="MobiDB-lite"/>
    </source>
</evidence>
<feature type="DNA-binding region" description="Homeobox" evidence="2">
    <location>
        <begin position="70"/>
        <end position="132"/>
    </location>
</feature>
<keyword evidence="7" id="KW-1185">Reference proteome</keyword>
<dbReference type="GO" id="GO:0000981">
    <property type="term" value="F:DNA-binding transcription factor activity, RNA polymerase II-specific"/>
    <property type="evidence" value="ECO:0007669"/>
    <property type="project" value="TreeGrafter"/>
</dbReference>
<dbReference type="Proteomes" id="UP001152747">
    <property type="component" value="Unassembled WGS sequence"/>
</dbReference>
<evidence type="ECO:0000256" key="1">
    <source>
        <dbReference type="ARBA" id="ARBA00004123"/>
    </source>
</evidence>
<feature type="domain" description="Homeobox" evidence="5">
    <location>
        <begin position="68"/>
        <end position="131"/>
    </location>
</feature>
<dbReference type="GO" id="GO:0005634">
    <property type="term" value="C:nucleus"/>
    <property type="evidence" value="ECO:0007669"/>
    <property type="project" value="UniProtKB-SubCell"/>
</dbReference>
<keyword evidence="2 3" id="KW-0539">Nucleus</keyword>
<dbReference type="InterPro" id="IPR050649">
    <property type="entry name" value="Paired_Homeobox_TFs"/>
</dbReference>
<feature type="compositionally biased region" description="Low complexity" evidence="4">
    <location>
        <begin position="52"/>
        <end position="63"/>
    </location>
</feature>
<keyword evidence="2 3" id="KW-0238">DNA-binding</keyword>
<reference evidence="6" key="1">
    <citation type="submission" date="2022-11" db="EMBL/GenBank/DDBJ databases">
        <authorList>
            <person name="Kikuchi T."/>
        </authorList>
    </citation>
    <scope>NUCLEOTIDE SEQUENCE</scope>
    <source>
        <strain evidence="6">PS1010</strain>
    </source>
</reference>
<feature type="region of interest" description="Disordered" evidence="4">
    <location>
        <begin position="43"/>
        <end position="75"/>
    </location>
</feature>
<dbReference type="SMART" id="SM00389">
    <property type="entry name" value="HOX"/>
    <property type="match status" value="1"/>
</dbReference>
<dbReference type="Pfam" id="PF00046">
    <property type="entry name" value="Homeodomain"/>
    <property type="match status" value="1"/>
</dbReference>
<proteinExistence type="predicted"/>
<evidence type="ECO:0000256" key="2">
    <source>
        <dbReference type="PROSITE-ProRule" id="PRU00108"/>
    </source>
</evidence>
<evidence type="ECO:0000313" key="7">
    <source>
        <dbReference type="Proteomes" id="UP001152747"/>
    </source>
</evidence>
<dbReference type="PANTHER" id="PTHR24329:SF303">
    <property type="entry name" value="PAIRED MESODERM HOMEOBOX PROTEIN 2A"/>
    <property type="match status" value="1"/>
</dbReference>
<organism evidence="6 7">
    <name type="scientific">Caenorhabditis angaria</name>
    <dbReference type="NCBI Taxonomy" id="860376"/>
    <lineage>
        <taxon>Eukaryota</taxon>
        <taxon>Metazoa</taxon>
        <taxon>Ecdysozoa</taxon>
        <taxon>Nematoda</taxon>
        <taxon>Chromadorea</taxon>
        <taxon>Rhabditida</taxon>
        <taxon>Rhabditina</taxon>
        <taxon>Rhabditomorpha</taxon>
        <taxon>Rhabditoidea</taxon>
        <taxon>Rhabditidae</taxon>
        <taxon>Peloderinae</taxon>
        <taxon>Caenorhabditis</taxon>
    </lineage>
</organism>
<protein>
    <recommendedName>
        <fullName evidence="5">Homeobox domain-containing protein</fullName>
    </recommendedName>
</protein>
<dbReference type="PANTHER" id="PTHR24329">
    <property type="entry name" value="HOMEOBOX PROTEIN ARISTALESS"/>
    <property type="match status" value="1"/>
</dbReference>
<dbReference type="AlphaFoldDB" id="A0A9P1NCQ2"/>
<name>A0A9P1NCQ2_9PELO</name>
<dbReference type="GO" id="GO:0000977">
    <property type="term" value="F:RNA polymerase II transcription regulatory region sequence-specific DNA binding"/>
    <property type="evidence" value="ECO:0007669"/>
    <property type="project" value="TreeGrafter"/>
</dbReference>
<evidence type="ECO:0000313" key="6">
    <source>
        <dbReference type="EMBL" id="CAI5456223.1"/>
    </source>
</evidence>
<dbReference type="CDD" id="cd00086">
    <property type="entry name" value="homeodomain"/>
    <property type="match status" value="1"/>
</dbReference>
<sequence>MVNPTPFYTSFSTFSTPISYAAYPQLFTTTAAAAATTVPTQPQLSTIPATTSNHSASSISNNSDGGRRGGRRERTSFNRMQLEELEKVFRETQYPDLYRREALAKLIHLPEGRVQVITVWFKNRRAKDRAQKKSPIDSPPPEPKDIKLTMPMIPIPGTDEFNLRNEVKYQQVTTLHQQVAQLKGVTLEEQQKFLAEVKYDPTPLVPQVQSAAATSVTAATISAWPYTSANYPYFNSYFPSNYYYPGYGNDYTPNNAAYCGGHL</sequence>
<dbReference type="EMBL" id="CANHGI010000006">
    <property type="protein sequence ID" value="CAI5456223.1"/>
    <property type="molecule type" value="Genomic_DNA"/>
</dbReference>
<dbReference type="InterPro" id="IPR001356">
    <property type="entry name" value="HD"/>
</dbReference>
<accession>A0A9P1NCQ2</accession>